<reference evidence="1" key="1">
    <citation type="submission" date="2019-09" db="EMBL/GenBank/DDBJ databases">
        <title>Draft genome information of white flower Hibiscus syriacus.</title>
        <authorList>
            <person name="Kim Y.-M."/>
        </authorList>
    </citation>
    <scope>NUCLEOTIDE SEQUENCE [LARGE SCALE GENOMIC DNA]</scope>
    <source>
        <strain evidence="1">YM2019G1</strain>
    </source>
</reference>
<organism evidence="1 2">
    <name type="scientific">Hibiscus syriacus</name>
    <name type="common">Rose of Sharon</name>
    <dbReference type="NCBI Taxonomy" id="106335"/>
    <lineage>
        <taxon>Eukaryota</taxon>
        <taxon>Viridiplantae</taxon>
        <taxon>Streptophyta</taxon>
        <taxon>Embryophyta</taxon>
        <taxon>Tracheophyta</taxon>
        <taxon>Spermatophyta</taxon>
        <taxon>Magnoliopsida</taxon>
        <taxon>eudicotyledons</taxon>
        <taxon>Gunneridae</taxon>
        <taxon>Pentapetalae</taxon>
        <taxon>rosids</taxon>
        <taxon>malvids</taxon>
        <taxon>Malvales</taxon>
        <taxon>Malvaceae</taxon>
        <taxon>Malvoideae</taxon>
        <taxon>Hibiscus</taxon>
    </lineage>
</organism>
<proteinExistence type="predicted"/>
<accession>A0A6A3B8L6</accession>
<keyword evidence="2" id="KW-1185">Reference proteome</keyword>
<gene>
    <name evidence="1" type="ORF">F3Y22_tig00110279pilonHSYRG00059</name>
</gene>
<dbReference type="Proteomes" id="UP000436088">
    <property type="component" value="Unassembled WGS sequence"/>
</dbReference>
<evidence type="ECO:0000313" key="1">
    <source>
        <dbReference type="EMBL" id="KAE8711705.1"/>
    </source>
</evidence>
<dbReference type="EMBL" id="VEPZ02000908">
    <property type="protein sequence ID" value="KAE8711705.1"/>
    <property type="molecule type" value="Genomic_DNA"/>
</dbReference>
<dbReference type="AlphaFoldDB" id="A0A6A3B8L6"/>
<protein>
    <submittedName>
        <fullName evidence="1">Uncharacterized protein</fullName>
    </submittedName>
</protein>
<name>A0A6A3B8L6_HIBSY</name>
<sequence>MATPTTATATRETRGRQKIQIKKLKNEASVSHPSVDAILDRYLSENPLEDADTDIVPCFEEFNEECREASEKLEVEKEQTKETYCYCNGGAEE</sequence>
<comment type="caution">
    <text evidence="1">The sequence shown here is derived from an EMBL/GenBank/DDBJ whole genome shotgun (WGS) entry which is preliminary data.</text>
</comment>
<evidence type="ECO:0000313" key="2">
    <source>
        <dbReference type="Proteomes" id="UP000436088"/>
    </source>
</evidence>